<evidence type="ECO:0000313" key="2">
    <source>
        <dbReference type="EMBL" id="KAF7142716.1"/>
    </source>
</evidence>
<comment type="caution">
    <text evidence="2">The sequence shown here is derived from an EMBL/GenBank/DDBJ whole genome shotgun (WGS) entry which is preliminary data.</text>
</comment>
<proteinExistence type="predicted"/>
<organism evidence="2 3">
    <name type="scientific">Rhododendron simsii</name>
    <name type="common">Sims's rhododendron</name>
    <dbReference type="NCBI Taxonomy" id="118357"/>
    <lineage>
        <taxon>Eukaryota</taxon>
        <taxon>Viridiplantae</taxon>
        <taxon>Streptophyta</taxon>
        <taxon>Embryophyta</taxon>
        <taxon>Tracheophyta</taxon>
        <taxon>Spermatophyta</taxon>
        <taxon>Magnoliopsida</taxon>
        <taxon>eudicotyledons</taxon>
        <taxon>Gunneridae</taxon>
        <taxon>Pentapetalae</taxon>
        <taxon>asterids</taxon>
        <taxon>Ericales</taxon>
        <taxon>Ericaceae</taxon>
        <taxon>Ericoideae</taxon>
        <taxon>Rhodoreae</taxon>
        <taxon>Rhododendron</taxon>
    </lineage>
</organism>
<dbReference type="SUPFAM" id="SSF53474">
    <property type="entry name" value="alpha/beta-Hydrolases"/>
    <property type="match status" value="2"/>
</dbReference>
<dbReference type="Pfam" id="PF12146">
    <property type="entry name" value="Hydrolase_4"/>
    <property type="match status" value="2"/>
</dbReference>
<sequence>MGFLTNNPSTPSLRCLTTIVEAVLKSSGSDDLDSPKLMEDDIRPSTLAVNVLTKLYRIIPTWKIIHSHESIDVAYKDPEVRQEVSIPFLLVQGEEDEVRYPSVSNLLYESTSSKDKCFKLYPGMWHSLTYGELPENIDTVFEDVTSWLDDRVARRGDPCFRWPTLSSFPLLKYGSSKTWHLVNVLGFGYKWNLGTLSDNQIKECSNIEDDIRPSTLVVNVLAELCHIISTWEIIPSHDSIDSAYKDLEVRQEVNEIEGVRYKEDFVMNLRGMKLFTCRWLPAKGELKALVFLCHGYGMESSISMKGQYISVSSLIVTIVTIECQNGDKKKHKKSTLRPRRKGTGTRLAKAGYGVYGMDDEGHGRSSGLPGYIPSFEDVVTDCSDHYMRISERKENVIKSRFLKGESMGGTVAILLHLKKPNFWDGAVLVAPMCKSKAFALISPRSRSFHEKTPSGQRNGKILSIMA</sequence>
<accession>A0A834H0W2</accession>
<reference evidence="2" key="1">
    <citation type="submission" date="2019-11" db="EMBL/GenBank/DDBJ databases">
        <authorList>
            <person name="Liu Y."/>
            <person name="Hou J."/>
            <person name="Li T.-Q."/>
            <person name="Guan C.-H."/>
            <person name="Wu X."/>
            <person name="Wu H.-Z."/>
            <person name="Ling F."/>
            <person name="Zhang R."/>
            <person name="Shi X.-G."/>
            <person name="Ren J.-P."/>
            <person name="Chen E.-F."/>
            <person name="Sun J.-M."/>
        </authorList>
    </citation>
    <scope>NUCLEOTIDE SEQUENCE</scope>
    <source>
        <strain evidence="2">Adult_tree_wgs_1</strain>
        <tissue evidence="2">Leaves</tissue>
    </source>
</reference>
<keyword evidence="3" id="KW-1185">Reference proteome</keyword>
<dbReference type="InterPro" id="IPR022742">
    <property type="entry name" value="Hydrolase_4"/>
</dbReference>
<dbReference type="AlphaFoldDB" id="A0A834H0W2"/>
<dbReference type="OrthoDB" id="2498029at2759"/>
<name>A0A834H0W2_RHOSS</name>
<gene>
    <name evidence="2" type="ORF">RHSIM_Rhsim05G0006400</name>
</gene>
<evidence type="ECO:0000313" key="3">
    <source>
        <dbReference type="Proteomes" id="UP000626092"/>
    </source>
</evidence>
<dbReference type="Gene3D" id="3.40.50.1820">
    <property type="entry name" value="alpha/beta hydrolase"/>
    <property type="match status" value="2"/>
</dbReference>
<dbReference type="InterPro" id="IPR029058">
    <property type="entry name" value="AB_hydrolase_fold"/>
</dbReference>
<dbReference type="PANTHER" id="PTHR11614">
    <property type="entry name" value="PHOSPHOLIPASE-RELATED"/>
    <property type="match status" value="1"/>
</dbReference>
<feature type="domain" description="Serine aminopeptidase S33" evidence="1">
    <location>
        <begin position="81"/>
        <end position="129"/>
    </location>
</feature>
<evidence type="ECO:0000259" key="1">
    <source>
        <dbReference type="Pfam" id="PF12146"/>
    </source>
</evidence>
<feature type="domain" description="Serine aminopeptidase S33" evidence="1">
    <location>
        <begin position="344"/>
        <end position="437"/>
    </location>
</feature>
<dbReference type="Proteomes" id="UP000626092">
    <property type="component" value="Unassembled WGS sequence"/>
</dbReference>
<dbReference type="EMBL" id="WJXA01000005">
    <property type="protein sequence ID" value="KAF7142716.1"/>
    <property type="molecule type" value="Genomic_DNA"/>
</dbReference>
<protein>
    <recommendedName>
        <fullName evidence="1">Serine aminopeptidase S33 domain-containing protein</fullName>
    </recommendedName>
</protein>
<dbReference type="InterPro" id="IPR051044">
    <property type="entry name" value="MAG_DAG_Lipase"/>
</dbReference>